<organism evidence="2 3">
    <name type="scientific">Candidatus Falkowbacteria bacterium CG10_big_fil_rev_8_21_14_0_10_39_11</name>
    <dbReference type="NCBI Taxonomy" id="1974565"/>
    <lineage>
        <taxon>Bacteria</taxon>
        <taxon>Candidatus Falkowiibacteriota</taxon>
    </lineage>
</organism>
<sequence length="144" mass="16635">MKGRSLISVLILVYVSVVFGSALVAFLDACTWSDFLFRFAAQFLLAAIFVLAFGLKSWICSWRVIAEEGFAFLFLLAIVEFVFLFNGWLPVRDYLFIVFSSLFILWRCQYQYPCILTEMILDLLPSKFVSGYNSENSEFFLYTS</sequence>
<accession>A0A2H0V3Y3</accession>
<dbReference type="AlphaFoldDB" id="A0A2H0V3Y3"/>
<feature type="transmembrane region" description="Helical" evidence="1">
    <location>
        <begin position="70"/>
        <end position="88"/>
    </location>
</feature>
<protein>
    <submittedName>
        <fullName evidence="2">Uncharacterized protein</fullName>
    </submittedName>
</protein>
<evidence type="ECO:0000256" key="1">
    <source>
        <dbReference type="SAM" id="Phobius"/>
    </source>
</evidence>
<feature type="transmembrane region" description="Helical" evidence="1">
    <location>
        <begin position="39"/>
        <end position="58"/>
    </location>
</feature>
<reference evidence="3" key="1">
    <citation type="submission" date="2017-09" db="EMBL/GenBank/DDBJ databases">
        <title>Depth-based differentiation of microbial function through sediment-hosted aquifers and enrichment of novel symbionts in the deep terrestrial subsurface.</title>
        <authorList>
            <person name="Probst A.J."/>
            <person name="Ladd B."/>
            <person name="Jarett J.K."/>
            <person name="Geller-Mcgrath D.E."/>
            <person name="Sieber C.M.K."/>
            <person name="Emerson J.B."/>
            <person name="Anantharaman K."/>
            <person name="Thomas B.C."/>
            <person name="Malmstrom R."/>
            <person name="Stieglmeier M."/>
            <person name="Klingl A."/>
            <person name="Woyke T."/>
            <person name="Ryan C.M."/>
            <person name="Banfield J.F."/>
        </authorList>
    </citation>
    <scope>NUCLEOTIDE SEQUENCE [LARGE SCALE GENOMIC DNA]</scope>
</reference>
<keyword evidence="1" id="KW-1133">Transmembrane helix</keyword>
<proteinExistence type="predicted"/>
<name>A0A2H0V3Y3_9BACT</name>
<keyword evidence="1" id="KW-0812">Transmembrane</keyword>
<dbReference type="Proteomes" id="UP000229901">
    <property type="component" value="Unassembled WGS sequence"/>
</dbReference>
<dbReference type="EMBL" id="PFAP01000036">
    <property type="protein sequence ID" value="PIR93782.1"/>
    <property type="molecule type" value="Genomic_DNA"/>
</dbReference>
<gene>
    <name evidence="2" type="ORF">COT97_04830</name>
</gene>
<comment type="caution">
    <text evidence="2">The sequence shown here is derived from an EMBL/GenBank/DDBJ whole genome shotgun (WGS) entry which is preliminary data.</text>
</comment>
<evidence type="ECO:0000313" key="2">
    <source>
        <dbReference type="EMBL" id="PIR93782.1"/>
    </source>
</evidence>
<keyword evidence="1" id="KW-0472">Membrane</keyword>
<feature type="transmembrane region" description="Helical" evidence="1">
    <location>
        <begin position="7"/>
        <end position="27"/>
    </location>
</feature>
<evidence type="ECO:0000313" key="3">
    <source>
        <dbReference type="Proteomes" id="UP000229901"/>
    </source>
</evidence>